<protein>
    <submittedName>
        <fullName evidence="2">Cell division protein FtsW (Lipid II flippase)</fullName>
    </submittedName>
</protein>
<gene>
    <name evidence="2" type="ORF">J2Z64_000569</name>
</gene>
<evidence type="ECO:0000313" key="2">
    <source>
        <dbReference type="EMBL" id="MBP2076358.1"/>
    </source>
</evidence>
<keyword evidence="1" id="KW-0812">Transmembrane</keyword>
<feature type="transmembrane region" description="Helical" evidence="1">
    <location>
        <begin position="63"/>
        <end position="83"/>
    </location>
</feature>
<keyword evidence="1" id="KW-1133">Transmembrane helix</keyword>
<sequence>MFHINYLPLIALPSVFIGAFVMLLNDIPTSIWIQNLIAAKLFVFLSFLMAKKTKSVPNTRAKNYFKIIAIYVLLGLTFVDAGIEGVHRWISLGPISLYASSILLPFLLILLGALVAKNQWWLSYIIVVNTAILLVLQPDASAVTAFVLSSCILLLYNVNRIRFVLLFLPLTLIIISWIQLDRLSPVPYVEDILFMAKGLGLGWFIIAFISLLILIIPFLFSPPEKRKLTSISLGLYFITTIITTFFRNFPVILMGYGISPIIGYFIAINWFIFHKRA</sequence>
<name>A0A9X0YNR3_9BACI</name>
<proteinExistence type="predicted"/>
<dbReference type="OrthoDB" id="5520726at2"/>
<evidence type="ECO:0000256" key="1">
    <source>
        <dbReference type="SAM" id="Phobius"/>
    </source>
</evidence>
<dbReference type="Proteomes" id="UP001138793">
    <property type="component" value="Unassembled WGS sequence"/>
</dbReference>
<feature type="transmembrane region" description="Helical" evidence="1">
    <location>
        <begin position="228"/>
        <end position="246"/>
    </location>
</feature>
<accession>A0A9X0YNR3</accession>
<feature type="transmembrane region" description="Helical" evidence="1">
    <location>
        <begin position="252"/>
        <end position="273"/>
    </location>
</feature>
<keyword evidence="2" id="KW-0131">Cell cycle</keyword>
<feature type="transmembrane region" description="Helical" evidence="1">
    <location>
        <begin position="95"/>
        <end position="115"/>
    </location>
</feature>
<comment type="caution">
    <text evidence="2">The sequence shown here is derived from an EMBL/GenBank/DDBJ whole genome shotgun (WGS) entry which is preliminary data.</text>
</comment>
<dbReference type="RefSeq" id="WP_149475281.1">
    <property type="nucleotide sequence ID" value="NZ_JAGGMB010000001.1"/>
</dbReference>
<feature type="transmembrane region" description="Helical" evidence="1">
    <location>
        <begin position="142"/>
        <end position="158"/>
    </location>
</feature>
<feature type="transmembrane region" description="Helical" evidence="1">
    <location>
        <begin position="200"/>
        <end position="221"/>
    </location>
</feature>
<dbReference type="AlphaFoldDB" id="A0A9X0YNR3"/>
<reference evidence="2" key="1">
    <citation type="submission" date="2021-03" db="EMBL/GenBank/DDBJ databases">
        <title>Genomic Encyclopedia of Type Strains, Phase IV (KMG-IV): sequencing the most valuable type-strain genomes for metagenomic binning, comparative biology and taxonomic classification.</title>
        <authorList>
            <person name="Goeker M."/>
        </authorList>
    </citation>
    <scope>NUCLEOTIDE SEQUENCE</scope>
    <source>
        <strain evidence="2">DSM 107338</strain>
    </source>
</reference>
<dbReference type="GO" id="GO:0051301">
    <property type="term" value="P:cell division"/>
    <property type="evidence" value="ECO:0007669"/>
    <property type="project" value="UniProtKB-KW"/>
</dbReference>
<feature type="transmembrane region" description="Helical" evidence="1">
    <location>
        <begin position="31"/>
        <end position="51"/>
    </location>
</feature>
<feature type="transmembrane region" description="Helical" evidence="1">
    <location>
        <begin position="7"/>
        <end position="25"/>
    </location>
</feature>
<evidence type="ECO:0000313" key="3">
    <source>
        <dbReference type="Proteomes" id="UP001138793"/>
    </source>
</evidence>
<organism evidence="2 3">
    <name type="scientific">Oceanobacillus polygoni</name>
    <dbReference type="NCBI Taxonomy" id="1235259"/>
    <lineage>
        <taxon>Bacteria</taxon>
        <taxon>Bacillati</taxon>
        <taxon>Bacillota</taxon>
        <taxon>Bacilli</taxon>
        <taxon>Bacillales</taxon>
        <taxon>Bacillaceae</taxon>
        <taxon>Oceanobacillus</taxon>
    </lineage>
</organism>
<feature type="transmembrane region" description="Helical" evidence="1">
    <location>
        <begin position="120"/>
        <end position="136"/>
    </location>
</feature>
<feature type="transmembrane region" description="Helical" evidence="1">
    <location>
        <begin position="163"/>
        <end position="180"/>
    </location>
</feature>
<keyword evidence="3" id="KW-1185">Reference proteome</keyword>
<keyword evidence="2" id="KW-0132">Cell division</keyword>
<keyword evidence="1" id="KW-0472">Membrane</keyword>
<dbReference type="EMBL" id="JAGGMB010000001">
    <property type="protein sequence ID" value="MBP2076358.1"/>
    <property type="molecule type" value="Genomic_DNA"/>
</dbReference>